<keyword evidence="2" id="KW-0229">DNA integration</keyword>
<feature type="compositionally biased region" description="Basic and acidic residues" evidence="3">
    <location>
        <begin position="80"/>
        <end position="98"/>
    </location>
</feature>
<dbReference type="InterPro" id="IPR050808">
    <property type="entry name" value="Phage_Integrase"/>
</dbReference>
<reference evidence="5 6" key="1">
    <citation type="submission" date="2019-03" db="EMBL/GenBank/DDBJ databases">
        <title>Genomic Encyclopedia of Type Strains, Phase IV (KMG-IV): sequencing the most valuable type-strain genomes for metagenomic binning, comparative biology and taxonomic classification.</title>
        <authorList>
            <person name="Goeker M."/>
        </authorList>
    </citation>
    <scope>NUCLEOTIDE SEQUENCE [LARGE SCALE GENOMIC DNA]</scope>
    <source>
        <strain evidence="5 6">DSM 100048</strain>
    </source>
</reference>
<evidence type="ECO:0000256" key="3">
    <source>
        <dbReference type="SAM" id="MobiDB-lite"/>
    </source>
</evidence>
<dbReference type="AlphaFoldDB" id="A0A4R3UTG2"/>
<feature type="compositionally biased region" description="Polar residues" evidence="3">
    <location>
        <begin position="116"/>
        <end position="125"/>
    </location>
</feature>
<dbReference type="InterPro" id="IPR025166">
    <property type="entry name" value="Integrase_DNA_bind_dom"/>
</dbReference>
<dbReference type="EMBL" id="SMBX01000008">
    <property type="protein sequence ID" value="TCU95295.1"/>
    <property type="molecule type" value="Genomic_DNA"/>
</dbReference>
<comment type="similarity">
    <text evidence="1">Belongs to the 'phage' integrase family.</text>
</comment>
<keyword evidence="6" id="KW-1185">Reference proteome</keyword>
<dbReference type="Gene3D" id="3.30.160.390">
    <property type="entry name" value="Integrase, DNA-binding domain"/>
    <property type="match status" value="1"/>
</dbReference>
<protein>
    <submittedName>
        <fullName evidence="5">Uncharacterized protein DUF4102</fullName>
    </submittedName>
</protein>
<sequence length="140" mass="15401">MGLLNETQIRAAKPALKEYMLNDGDNLYLRVRDTGKVWIYRYTKDGKRIKLGLGPYPEVTLAQARAKAYEANSQRANGSDPKETRDRSSLSSRLEQRTDTAGLAIPQVKLPMASPESESGNTTEGLMSCIYGLTPTPAPP</sequence>
<dbReference type="Pfam" id="PF13356">
    <property type="entry name" value="Arm-DNA-bind_3"/>
    <property type="match status" value="1"/>
</dbReference>
<feature type="region of interest" description="Disordered" evidence="3">
    <location>
        <begin position="68"/>
        <end position="140"/>
    </location>
</feature>
<dbReference type="GO" id="GO:0015074">
    <property type="term" value="P:DNA integration"/>
    <property type="evidence" value="ECO:0007669"/>
    <property type="project" value="UniProtKB-KW"/>
</dbReference>
<gene>
    <name evidence="5" type="ORF">EV686_108138</name>
</gene>
<dbReference type="OrthoDB" id="9775880at2"/>
<evidence type="ECO:0000259" key="4">
    <source>
        <dbReference type="Pfam" id="PF13356"/>
    </source>
</evidence>
<dbReference type="Proteomes" id="UP000294692">
    <property type="component" value="Unassembled WGS sequence"/>
</dbReference>
<proteinExistence type="inferred from homology"/>
<dbReference type="PANTHER" id="PTHR30629">
    <property type="entry name" value="PROPHAGE INTEGRASE"/>
    <property type="match status" value="1"/>
</dbReference>
<evidence type="ECO:0000256" key="2">
    <source>
        <dbReference type="ARBA" id="ARBA00022908"/>
    </source>
</evidence>
<evidence type="ECO:0000313" key="6">
    <source>
        <dbReference type="Proteomes" id="UP000294692"/>
    </source>
</evidence>
<feature type="domain" description="Integrase DNA-binding" evidence="4">
    <location>
        <begin position="4"/>
        <end position="86"/>
    </location>
</feature>
<name>A0A4R3UTG2_9BURK</name>
<dbReference type="PANTHER" id="PTHR30629:SF2">
    <property type="entry name" value="PROPHAGE INTEGRASE INTS-RELATED"/>
    <property type="match status" value="1"/>
</dbReference>
<dbReference type="InterPro" id="IPR038488">
    <property type="entry name" value="Integrase_DNA-bd_sf"/>
</dbReference>
<evidence type="ECO:0000256" key="1">
    <source>
        <dbReference type="ARBA" id="ARBA00008857"/>
    </source>
</evidence>
<organism evidence="5 6">
    <name type="scientific">Paracandidimonas soli</name>
    <dbReference type="NCBI Taxonomy" id="1917182"/>
    <lineage>
        <taxon>Bacteria</taxon>
        <taxon>Pseudomonadati</taxon>
        <taxon>Pseudomonadota</taxon>
        <taxon>Betaproteobacteria</taxon>
        <taxon>Burkholderiales</taxon>
        <taxon>Alcaligenaceae</taxon>
        <taxon>Paracandidimonas</taxon>
    </lineage>
</organism>
<comment type="caution">
    <text evidence="5">The sequence shown here is derived from an EMBL/GenBank/DDBJ whole genome shotgun (WGS) entry which is preliminary data.</text>
</comment>
<evidence type="ECO:0000313" key="5">
    <source>
        <dbReference type="EMBL" id="TCU95295.1"/>
    </source>
</evidence>
<accession>A0A4R3UTG2</accession>